<evidence type="ECO:0000313" key="4">
    <source>
        <dbReference type="Proteomes" id="UP000824890"/>
    </source>
</evidence>
<feature type="non-terminal residue" evidence="3">
    <location>
        <position position="1"/>
    </location>
</feature>
<dbReference type="PANTHER" id="PTHR47074:SF11">
    <property type="entry name" value="REVERSE TRANSCRIPTASE-LIKE PROTEIN"/>
    <property type="match status" value="1"/>
</dbReference>
<name>A0ABQ7ZDG9_BRANA</name>
<comment type="caution">
    <text evidence="3">The sequence shown here is derived from an EMBL/GenBank/DDBJ whole genome shotgun (WGS) entry which is preliminary data.</text>
</comment>
<evidence type="ECO:0000259" key="2">
    <source>
        <dbReference type="Pfam" id="PF13456"/>
    </source>
</evidence>
<gene>
    <name evidence="3" type="ORF">HID58_065501</name>
</gene>
<feature type="compositionally biased region" description="Polar residues" evidence="1">
    <location>
        <begin position="154"/>
        <end position="173"/>
    </location>
</feature>
<feature type="domain" description="RNase H type-1" evidence="2">
    <location>
        <begin position="273"/>
        <end position="391"/>
    </location>
</feature>
<feature type="non-terminal residue" evidence="3">
    <location>
        <position position="426"/>
    </location>
</feature>
<dbReference type="Gene3D" id="3.30.420.10">
    <property type="entry name" value="Ribonuclease H-like superfamily/Ribonuclease H"/>
    <property type="match status" value="1"/>
</dbReference>
<keyword evidence="4" id="KW-1185">Reference proteome</keyword>
<dbReference type="InterPro" id="IPR044730">
    <property type="entry name" value="RNase_H-like_dom_plant"/>
</dbReference>
<sequence length="426" mass="47609">GPPGFPALFLKLSQEDQRMAIQYVSHADETERRARIQRVQNSIVEAPGVQDVMLRISHDLNKDKGHVFNYNFQQNQKSVLARLGKAPAVSLPDPVIESGYESEKSVGQGSSSNLLVQGATVFSVGIAPPVSTGNQGSKKRNRNRPPAWVRRTRTNVNSTSLSENKVLESSQDSMGKRKASSSTLMSNDEKLGGAIRAESTFWDFRNFATNWIEKIVEKGWNATLPDGNTSLTDRINSCRSALARWKKTQNMNSQSNIERLTKLAPADDIVKCNIAASWSDTSRKSGASWIVRNSRGKVLRHGRRSFSFVQSRELAELLAIFWAIESMNSMRKDEIIFESSCERARACFLYPSSCSGAVEIVGNICDLVQRFQHWSLDHVLETRNVLAQRIVTSVTVDHRYQSYIASGGPNWLKELITYEARNVAPL</sequence>
<dbReference type="InterPro" id="IPR002156">
    <property type="entry name" value="RNaseH_domain"/>
</dbReference>
<dbReference type="Proteomes" id="UP000824890">
    <property type="component" value="Unassembled WGS sequence"/>
</dbReference>
<protein>
    <recommendedName>
        <fullName evidence="2">RNase H type-1 domain-containing protein</fullName>
    </recommendedName>
</protein>
<evidence type="ECO:0000256" key="1">
    <source>
        <dbReference type="SAM" id="MobiDB-lite"/>
    </source>
</evidence>
<reference evidence="3 4" key="1">
    <citation type="submission" date="2021-05" db="EMBL/GenBank/DDBJ databases">
        <title>Genome Assembly of Synthetic Allotetraploid Brassica napus Reveals Homoeologous Exchanges between Subgenomes.</title>
        <authorList>
            <person name="Davis J.T."/>
        </authorList>
    </citation>
    <scope>NUCLEOTIDE SEQUENCE [LARGE SCALE GENOMIC DNA]</scope>
    <source>
        <strain evidence="4">cv. Da-Ae</strain>
        <tissue evidence="3">Seedling</tissue>
    </source>
</reference>
<feature type="region of interest" description="Disordered" evidence="1">
    <location>
        <begin position="127"/>
        <end position="185"/>
    </location>
</feature>
<evidence type="ECO:0000313" key="3">
    <source>
        <dbReference type="EMBL" id="KAH0878107.1"/>
    </source>
</evidence>
<dbReference type="EMBL" id="JAGKQM010000015">
    <property type="protein sequence ID" value="KAH0878107.1"/>
    <property type="molecule type" value="Genomic_DNA"/>
</dbReference>
<dbReference type="CDD" id="cd06222">
    <property type="entry name" value="RNase_H_like"/>
    <property type="match status" value="1"/>
</dbReference>
<dbReference type="InterPro" id="IPR052929">
    <property type="entry name" value="RNase_H-like_EbsB-rel"/>
</dbReference>
<proteinExistence type="predicted"/>
<dbReference type="PANTHER" id="PTHR47074">
    <property type="entry name" value="BNAC02G40300D PROTEIN"/>
    <property type="match status" value="1"/>
</dbReference>
<dbReference type="Pfam" id="PF13456">
    <property type="entry name" value="RVT_3"/>
    <property type="match status" value="1"/>
</dbReference>
<dbReference type="InterPro" id="IPR036397">
    <property type="entry name" value="RNaseH_sf"/>
</dbReference>
<organism evidence="3 4">
    <name type="scientific">Brassica napus</name>
    <name type="common">Rape</name>
    <dbReference type="NCBI Taxonomy" id="3708"/>
    <lineage>
        <taxon>Eukaryota</taxon>
        <taxon>Viridiplantae</taxon>
        <taxon>Streptophyta</taxon>
        <taxon>Embryophyta</taxon>
        <taxon>Tracheophyta</taxon>
        <taxon>Spermatophyta</taxon>
        <taxon>Magnoliopsida</taxon>
        <taxon>eudicotyledons</taxon>
        <taxon>Gunneridae</taxon>
        <taxon>Pentapetalae</taxon>
        <taxon>rosids</taxon>
        <taxon>malvids</taxon>
        <taxon>Brassicales</taxon>
        <taxon>Brassicaceae</taxon>
        <taxon>Brassiceae</taxon>
        <taxon>Brassica</taxon>
    </lineage>
</organism>
<accession>A0ABQ7ZDG9</accession>